<keyword evidence="16" id="KW-1185">Reference proteome</keyword>
<comment type="catalytic activity">
    <reaction evidence="1">
        <text>2 a mycocerosyl-[mycocerosic acid synthase] + a phthiocerol = a dimycocerosyl phthiocerol + 2 holo-[mycocerosic acid synthase].</text>
        <dbReference type="EC" id="2.3.1.282"/>
    </reaction>
</comment>
<evidence type="ECO:0000256" key="6">
    <source>
        <dbReference type="ARBA" id="ARBA00013449"/>
    </source>
</evidence>
<keyword evidence="7" id="KW-0444">Lipid biosynthesis</keyword>
<evidence type="ECO:0000256" key="4">
    <source>
        <dbReference type="ARBA" id="ARBA00006558"/>
    </source>
</evidence>
<proteinExistence type="inferred from homology"/>
<evidence type="ECO:0000256" key="8">
    <source>
        <dbReference type="ARBA" id="ARBA00022679"/>
    </source>
</evidence>
<organism evidence="15 16">
    <name type="scientific">Nocardia colli</name>
    <dbReference type="NCBI Taxonomy" id="2545717"/>
    <lineage>
        <taxon>Bacteria</taxon>
        <taxon>Bacillati</taxon>
        <taxon>Actinomycetota</taxon>
        <taxon>Actinomycetes</taxon>
        <taxon>Mycobacteriales</taxon>
        <taxon>Nocardiaceae</taxon>
        <taxon>Nocardia</taxon>
    </lineage>
</organism>
<evidence type="ECO:0000256" key="3">
    <source>
        <dbReference type="ARBA" id="ARBA00001907"/>
    </source>
</evidence>
<evidence type="ECO:0000259" key="14">
    <source>
        <dbReference type="Pfam" id="PF16911"/>
    </source>
</evidence>
<comment type="catalytic activity">
    <reaction evidence="2">
        <text>2 a mycocerosyl-[mycocerosic acid synthase] + a phenolphthiocerol = a dimycocerosyl phenolphthiocerol + 2 holo-[mycocerosic acid synthase].</text>
        <dbReference type="EC" id="2.3.1.282"/>
    </reaction>
</comment>
<evidence type="ECO:0000256" key="11">
    <source>
        <dbReference type="ARBA" id="ARBA00032317"/>
    </source>
</evidence>
<dbReference type="InterPro" id="IPR001242">
    <property type="entry name" value="Condensation_dom"/>
</dbReference>
<name>A0A5N0EKP1_9NOCA</name>
<evidence type="ECO:0000259" key="13">
    <source>
        <dbReference type="Pfam" id="PF00668"/>
    </source>
</evidence>
<dbReference type="GO" id="GO:0008610">
    <property type="term" value="P:lipid biosynthetic process"/>
    <property type="evidence" value="ECO:0007669"/>
    <property type="project" value="UniProtKB-ARBA"/>
</dbReference>
<dbReference type="Gene3D" id="3.30.559.10">
    <property type="entry name" value="Chloramphenicol acetyltransferase-like domain"/>
    <property type="match status" value="1"/>
</dbReference>
<dbReference type="InterPro" id="IPR052058">
    <property type="entry name" value="Alcohol_O-acetyltransferase"/>
</dbReference>
<evidence type="ECO:0000256" key="9">
    <source>
        <dbReference type="ARBA" id="ARBA00023315"/>
    </source>
</evidence>
<dbReference type="EMBL" id="VXLC01000001">
    <property type="protein sequence ID" value="KAA8889968.1"/>
    <property type="molecule type" value="Genomic_DNA"/>
</dbReference>
<dbReference type="Gene3D" id="3.30.559.30">
    <property type="entry name" value="Nonribosomal peptide synthetase, condensation domain"/>
    <property type="match status" value="1"/>
</dbReference>
<keyword evidence="9" id="KW-0012">Acyltransferase</keyword>
<dbReference type="InterPro" id="IPR023213">
    <property type="entry name" value="CAT-like_dom_sf"/>
</dbReference>
<keyword evidence="7" id="KW-0443">Lipid metabolism</keyword>
<keyword evidence="8" id="KW-0808">Transferase</keyword>
<comment type="catalytic activity">
    <reaction evidence="3">
        <text>2 a mycocerosyl-[mycocerosic acid synthase] + a phthiodiolone = a dimycocerosyl phthiodiolone + 2 holo-[mycocerosic acid synthase].</text>
        <dbReference type="EC" id="2.3.1.282"/>
    </reaction>
</comment>
<sequence length="443" mass="47169">MRMVGTMTAQRPISPFETTFFGTDTKLGSVPTGGMPLFIGSTVHGALEPEILHRVLGELAAAHPLLRSTVVTAADGTLHLRRDDDYRPRLDVADGDEVDYLRLVNGPRDWTGGLFRAQLFRAGTRQQLVLVIHHGISDGRSAFALLAELWQRYTAHVAGGPLPVDDSDQSLPEAMDTRLAEVFSDAEVAEFLELVAAGVTMIDPAAAPRRLPYDGVADDPRGRFAVRRIELDTVETAALVDSARAHGISVNSLLAGAALVAFRSQLEPDTGALPMICGHAVDVRGELVPPLPARTMLNVASGVGTAAEVEPDHSPIDLGLLVAAGMRAAAERHDAGRFPLAAQRATDPATVAAFAAPPTLAMSNIGRLPAHSTPAGVQHIRDDVFAMGPGMPPKLTVFTVGDRLTIQVEHDTAEHSRAQMGKIAQELLEQIRRSAATSAGRLR</sequence>
<dbReference type="Pfam" id="PF00668">
    <property type="entry name" value="Condensation"/>
    <property type="match status" value="1"/>
</dbReference>
<evidence type="ECO:0000256" key="2">
    <source>
        <dbReference type="ARBA" id="ARBA00000625"/>
    </source>
</evidence>
<comment type="similarity">
    <text evidence="4">Belongs to the acyltransferase PapA5 family.</text>
</comment>
<dbReference type="Proteomes" id="UP000323876">
    <property type="component" value="Unassembled WGS sequence"/>
</dbReference>
<evidence type="ECO:0000313" key="16">
    <source>
        <dbReference type="Proteomes" id="UP000323876"/>
    </source>
</evidence>
<evidence type="ECO:0000256" key="1">
    <source>
        <dbReference type="ARBA" id="ARBA00000026"/>
    </source>
</evidence>
<dbReference type="AlphaFoldDB" id="A0A5N0EKP1"/>
<gene>
    <name evidence="15" type="ORF">F3087_01185</name>
</gene>
<dbReference type="InterPro" id="IPR031641">
    <property type="entry name" value="PapA_C"/>
</dbReference>
<dbReference type="OrthoDB" id="3318646at2"/>
<dbReference type="EC" id="2.3.1.282" evidence="5"/>
<evidence type="ECO:0000256" key="12">
    <source>
        <dbReference type="ARBA" id="ARBA00033407"/>
    </source>
</evidence>
<dbReference type="PANTHER" id="PTHR28037:SF1">
    <property type="entry name" value="ALCOHOL O-ACETYLTRANSFERASE 1-RELATED"/>
    <property type="match status" value="1"/>
</dbReference>
<feature type="domain" description="Phthiocerol/phthiodiolone dimycocerosyl transferase C-terminal" evidence="14">
    <location>
        <begin position="222"/>
        <end position="408"/>
    </location>
</feature>
<reference evidence="15 16" key="1">
    <citation type="submission" date="2019-09" db="EMBL/GenBank/DDBJ databases">
        <authorList>
            <person name="Wang X."/>
        </authorList>
    </citation>
    <scope>NUCLEOTIDE SEQUENCE [LARGE SCALE GENOMIC DNA]</scope>
    <source>
        <strain evidence="15 16">CICC 11023</strain>
    </source>
</reference>
<dbReference type="SUPFAM" id="SSF52777">
    <property type="entry name" value="CoA-dependent acyltransferases"/>
    <property type="match status" value="2"/>
</dbReference>
<dbReference type="PANTHER" id="PTHR28037">
    <property type="entry name" value="ALCOHOL O-ACETYLTRANSFERASE 1-RELATED"/>
    <property type="match status" value="1"/>
</dbReference>
<evidence type="ECO:0000256" key="7">
    <source>
        <dbReference type="ARBA" id="ARBA00022516"/>
    </source>
</evidence>
<dbReference type="GO" id="GO:0016746">
    <property type="term" value="F:acyltransferase activity"/>
    <property type="evidence" value="ECO:0007669"/>
    <property type="project" value="UniProtKB-KW"/>
</dbReference>
<comment type="caution">
    <text evidence="15">The sequence shown here is derived from an EMBL/GenBank/DDBJ whole genome shotgun (WGS) entry which is preliminary data.</text>
</comment>
<dbReference type="Pfam" id="PF16911">
    <property type="entry name" value="PapA_C"/>
    <property type="match status" value="1"/>
</dbReference>
<evidence type="ECO:0000256" key="10">
    <source>
        <dbReference type="ARBA" id="ARBA00030465"/>
    </source>
</evidence>
<evidence type="ECO:0000313" key="15">
    <source>
        <dbReference type="EMBL" id="KAA8889968.1"/>
    </source>
</evidence>
<accession>A0A5N0EKP1</accession>
<feature type="domain" description="Condensation" evidence="13">
    <location>
        <begin position="43"/>
        <end position="164"/>
    </location>
</feature>
<protein>
    <recommendedName>
        <fullName evidence="6">Phthiocerol/phthiodiolone dimycocerosyl transferase</fullName>
        <ecNumber evidence="5">2.3.1.282</ecNumber>
    </recommendedName>
    <alternativeName>
        <fullName evidence="12">Acyltransferase PapA5</fullName>
    </alternativeName>
    <alternativeName>
        <fullName evidence="10">Phthiocerol/phthiodiolone O-acyltransferase</fullName>
    </alternativeName>
    <alternativeName>
        <fullName evidence="11">Polyketide synthase-associated protein A5</fullName>
    </alternativeName>
</protein>
<evidence type="ECO:0000256" key="5">
    <source>
        <dbReference type="ARBA" id="ARBA00012866"/>
    </source>
</evidence>